<evidence type="ECO:0000256" key="2">
    <source>
        <dbReference type="SAM" id="Coils"/>
    </source>
</evidence>
<dbReference type="EMBL" id="KB020698">
    <property type="protein sequence ID" value="ELA32510.1"/>
    <property type="molecule type" value="Genomic_DNA"/>
</dbReference>
<dbReference type="HOGENOM" id="CLU_025581_1_0_1"/>
<protein>
    <submittedName>
        <fullName evidence="3">Uncharacterized protein</fullName>
    </submittedName>
</protein>
<dbReference type="Pfam" id="PF00023">
    <property type="entry name" value="Ank"/>
    <property type="match status" value="1"/>
</dbReference>
<name>L2G2B2_COLFN</name>
<dbReference type="InterPro" id="IPR002110">
    <property type="entry name" value="Ankyrin_rpt"/>
</dbReference>
<feature type="coiled-coil region" evidence="2">
    <location>
        <begin position="80"/>
        <end position="114"/>
    </location>
</feature>
<evidence type="ECO:0000313" key="3">
    <source>
        <dbReference type="EMBL" id="ELA32510.1"/>
    </source>
</evidence>
<dbReference type="InterPro" id="IPR036770">
    <property type="entry name" value="Ankyrin_rpt-contain_sf"/>
</dbReference>
<sequence length="644" mass="73453">MAEVFGVVASALAVAELTGKFGVSIVKLKKLWDEIQDVSEEMNRLMRRLEVLKPVLAEMEAEFVQQRHKVYHNSAANLSIEYCRQAVDDLESLAEDLQARISAAKRTRRKLTRLKVSFKKDNIREFQERIDFALQLILLSQQTYIMWVPVIFAEIMNSFSQTLAASAVVKSPPVVELVQDPERKSLNTVMGDSQEVQPATSSSVWFGEKRPSGYEMGPKPIPWQRASFFGGLKYKQSQNSFYPYRTVHQLCLQLPKWISQRVFDLQTYRSNVGWQICLKTWVRRPTYSGTFRDVYEGKLSDVERALAVGDASLLDRDGDGRTLLHYAALSGHLDTFKALLSWGLSFTETDDLGFAVSQCVKVMGVAFSNAVFTEIVKLMFDAEALEEEIDAIFSGSWNCKGYIFPLCIWSVPGTFEMIVGNRREEYLQLPPQVRFIHLSWWDVNPGVLPEQLSMGAGVSPAALRAVDGCNENHTFDAYSMEGKSLQSFAQSYFDKIPIGLWDGMDSGGLADEENIHLRTFDGFRSWRKLARWYLAGISLRELTELRRVERDDLTPFFSGLFYAPFNCLHIWQGSRRARLRSIRWIMQSVSRAMRFWLEDVQSAGINLEEYGKRELDIYIFIRALLSDIVEAHSCCQDAIYLAGT</sequence>
<feature type="repeat" description="ANK" evidence="1">
    <location>
        <begin position="319"/>
        <end position="351"/>
    </location>
</feature>
<gene>
    <name evidence="3" type="ORF">CGGC5_7400</name>
</gene>
<evidence type="ECO:0000256" key="1">
    <source>
        <dbReference type="PROSITE-ProRule" id="PRU00023"/>
    </source>
</evidence>
<organism evidence="3">
    <name type="scientific">Colletotrichum fructicola (strain Nara gc5)</name>
    <name type="common">Anthracnose fungus</name>
    <name type="synonym">Colletotrichum gloeosporioides (strain Nara gc5)</name>
    <dbReference type="NCBI Taxonomy" id="1213859"/>
    <lineage>
        <taxon>Eukaryota</taxon>
        <taxon>Fungi</taxon>
        <taxon>Dikarya</taxon>
        <taxon>Ascomycota</taxon>
        <taxon>Pezizomycotina</taxon>
        <taxon>Sordariomycetes</taxon>
        <taxon>Hypocreomycetidae</taxon>
        <taxon>Glomerellales</taxon>
        <taxon>Glomerellaceae</taxon>
        <taxon>Colletotrichum</taxon>
        <taxon>Colletotrichum gloeosporioides species complex</taxon>
    </lineage>
</organism>
<dbReference type="SUPFAM" id="SSF48403">
    <property type="entry name" value="Ankyrin repeat"/>
    <property type="match status" value="1"/>
</dbReference>
<dbReference type="Gene3D" id="1.25.40.20">
    <property type="entry name" value="Ankyrin repeat-containing domain"/>
    <property type="match status" value="1"/>
</dbReference>
<reference evidence="3" key="1">
    <citation type="submission" date="2012-08" db="EMBL/GenBank/DDBJ databases">
        <title>Genome analysis of Colletotrichum orbiculare and Colletotrichum fructicola.</title>
        <authorList>
            <person name="Gan P.H.P."/>
            <person name="Ikeda K."/>
            <person name="Irieda H."/>
            <person name="Narusaka M."/>
            <person name="O'Connell R.J."/>
            <person name="Narusaka Y."/>
            <person name="Takano Y."/>
            <person name="Kubo Y."/>
            <person name="Shirasu K."/>
        </authorList>
    </citation>
    <scope>NUCLEOTIDE SEQUENCE</scope>
    <source>
        <strain evidence="3">Nara gc5</strain>
    </source>
</reference>
<keyword evidence="2" id="KW-0175">Coiled coil</keyword>
<keyword evidence="1" id="KW-0040">ANK repeat</keyword>
<dbReference type="PROSITE" id="PS50088">
    <property type="entry name" value="ANK_REPEAT"/>
    <property type="match status" value="1"/>
</dbReference>
<accession>L2G2B2</accession>
<dbReference type="AlphaFoldDB" id="L2G2B2"/>
<dbReference type="PROSITE" id="PS50297">
    <property type="entry name" value="ANK_REP_REGION"/>
    <property type="match status" value="1"/>
</dbReference>
<proteinExistence type="predicted"/>